<evidence type="ECO:0000256" key="1">
    <source>
        <dbReference type="ARBA" id="ARBA00004236"/>
    </source>
</evidence>
<dbReference type="InterPro" id="IPR058627">
    <property type="entry name" value="MdtA-like_C"/>
</dbReference>
<dbReference type="NCBIfam" id="NF008589">
    <property type="entry name" value="PRK11556.1"/>
    <property type="match status" value="1"/>
</dbReference>
<evidence type="ECO:0000259" key="11">
    <source>
        <dbReference type="Pfam" id="PF25876"/>
    </source>
</evidence>
<feature type="domain" description="Multidrug resistance protein MdtA-like barrel-sandwich hybrid" evidence="12">
    <location>
        <begin position="91"/>
        <end position="233"/>
    </location>
</feature>
<proteinExistence type="inferred from homology"/>
<dbReference type="Pfam" id="PF25917">
    <property type="entry name" value="BSH_RND"/>
    <property type="match status" value="1"/>
</dbReference>
<feature type="domain" description="Multidrug resistance protein MdtA-like beta-barrel" evidence="13">
    <location>
        <begin position="237"/>
        <end position="320"/>
    </location>
</feature>
<keyword evidence="16" id="KW-1185">Reference proteome</keyword>
<evidence type="ECO:0000256" key="8">
    <source>
        <dbReference type="SAM" id="Coils"/>
    </source>
</evidence>
<keyword evidence="10" id="KW-1133">Transmembrane helix</keyword>
<dbReference type="Gene3D" id="2.40.50.100">
    <property type="match status" value="1"/>
</dbReference>
<dbReference type="EMBL" id="LSZO01000066">
    <property type="protein sequence ID" value="KXU38845.1"/>
    <property type="molecule type" value="Genomic_DNA"/>
</dbReference>
<evidence type="ECO:0000256" key="4">
    <source>
        <dbReference type="ARBA" id="ARBA00022475"/>
    </source>
</evidence>
<comment type="similarity">
    <text evidence="2">Belongs to the membrane fusion protein (MFP) (TC 8.A.1) family.</text>
</comment>
<dbReference type="SUPFAM" id="SSF111369">
    <property type="entry name" value="HlyD-like secretion proteins"/>
    <property type="match status" value="1"/>
</dbReference>
<dbReference type="InterPro" id="IPR006143">
    <property type="entry name" value="RND_pump_MFP"/>
</dbReference>
<keyword evidence="7 10" id="KW-0472">Membrane</keyword>
<keyword evidence="4" id="KW-1003">Cell membrane</keyword>
<evidence type="ECO:0000256" key="6">
    <source>
        <dbReference type="ARBA" id="ARBA00023054"/>
    </source>
</evidence>
<evidence type="ECO:0000256" key="7">
    <source>
        <dbReference type="ARBA" id="ARBA00023136"/>
    </source>
</evidence>
<feature type="region of interest" description="Disordered" evidence="9">
    <location>
        <begin position="400"/>
        <end position="428"/>
    </location>
</feature>
<dbReference type="PANTHER" id="PTHR30469:SF12">
    <property type="entry name" value="MULTIDRUG RESISTANCE PROTEIN MDTA"/>
    <property type="match status" value="1"/>
</dbReference>
<evidence type="ECO:0000256" key="10">
    <source>
        <dbReference type="SAM" id="Phobius"/>
    </source>
</evidence>
<feature type="domain" description="Multidrug resistance protein MdtA-like C-terminal permuted SH3" evidence="14">
    <location>
        <begin position="324"/>
        <end position="388"/>
    </location>
</feature>
<keyword evidence="5" id="KW-0997">Cell inner membrane</keyword>
<dbReference type="RefSeq" id="WP_068388246.1">
    <property type="nucleotide sequence ID" value="NZ_LSZO01000066.1"/>
</dbReference>
<dbReference type="PANTHER" id="PTHR30469">
    <property type="entry name" value="MULTIDRUG RESISTANCE PROTEIN MDTA"/>
    <property type="match status" value="1"/>
</dbReference>
<keyword evidence="6 8" id="KW-0175">Coiled coil</keyword>
<protein>
    <submittedName>
        <fullName evidence="15">Efflux transporter periplasmic adaptor subunit</fullName>
    </submittedName>
</protein>
<dbReference type="Pfam" id="PF25967">
    <property type="entry name" value="RND-MFP_C"/>
    <property type="match status" value="1"/>
</dbReference>
<evidence type="ECO:0000256" key="5">
    <source>
        <dbReference type="ARBA" id="ARBA00022519"/>
    </source>
</evidence>
<dbReference type="Pfam" id="PF25876">
    <property type="entry name" value="HH_MFP_RND"/>
    <property type="match status" value="1"/>
</dbReference>
<evidence type="ECO:0000313" key="15">
    <source>
        <dbReference type="EMBL" id="KXU38845.1"/>
    </source>
</evidence>
<dbReference type="GO" id="GO:1990281">
    <property type="term" value="C:efflux pump complex"/>
    <property type="evidence" value="ECO:0007669"/>
    <property type="project" value="TreeGrafter"/>
</dbReference>
<feature type="coiled-coil region" evidence="8">
    <location>
        <begin position="131"/>
        <end position="196"/>
    </location>
</feature>
<dbReference type="AlphaFoldDB" id="A0A139SW61"/>
<feature type="transmembrane region" description="Helical" evidence="10">
    <location>
        <begin position="12"/>
        <end position="29"/>
    </location>
</feature>
<organism evidence="15 16">
    <name type="scientific">Ventosimonas gracilis</name>
    <dbReference type="NCBI Taxonomy" id="1680762"/>
    <lineage>
        <taxon>Bacteria</taxon>
        <taxon>Pseudomonadati</taxon>
        <taxon>Pseudomonadota</taxon>
        <taxon>Gammaproteobacteria</taxon>
        <taxon>Pseudomonadales</taxon>
        <taxon>Ventosimonadaceae</taxon>
        <taxon>Ventosimonas</taxon>
    </lineage>
</organism>
<evidence type="ECO:0000256" key="2">
    <source>
        <dbReference type="ARBA" id="ARBA00009477"/>
    </source>
</evidence>
<dbReference type="GO" id="GO:0015562">
    <property type="term" value="F:efflux transmembrane transporter activity"/>
    <property type="evidence" value="ECO:0007669"/>
    <property type="project" value="TreeGrafter"/>
</dbReference>
<sequence length="428" mass="46618">MTHSPLSRRLVLFVLFACVLGALIGWFWLKPSNPGKPSVNRAGGSLMQPSGARFGRGSFSPPAIPVRVVAAKEGDFALYYKALGTVTAQTTVNVRARVSGQLQELRFEEGQQVEKDHVLALIDPRPYQVTLQQAKSAVQESAALLRNAQIDLERYRKLHQEDSIARQTLDTQQAQVNQYEAALARQQALLAEAQLNLDFTQVRAPAAGRLGLRQVDVGNLVGPADATPLVVITQTRPISLSFTLPERDLPPVLRAFRQAEPLKVEAWDREERHKLAEGVLHSLDNQIDINTGTLRFKAQFANADESLFPNQFVNVRLLVTTLKDAVLLPSAAVQYGTGGTFAFVVTEEDGQSKVHLRNLQLGAEDGGQVVIQSGLKAGDKVVLEGVDRLREGGLVEVVKDESRADDAAQAAHPLQDQAAPQSGEEPDA</sequence>
<dbReference type="InterPro" id="IPR058624">
    <property type="entry name" value="MdtA-like_HH"/>
</dbReference>
<dbReference type="OrthoDB" id="9783047at2"/>
<dbReference type="Gene3D" id="2.40.30.170">
    <property type="match status" value="1"/>
</dbReference>
<evidence type="ECO:0000256" key="3">
    <source>
        <dbReference type="ARBA" id="ARBA00022448"/>
    </source>
</evidence>
<evidence type="ECO:0000256" key="9">
    <source>
        <dbReference type="SAM" id="MobiDB-lite"/>
    </source>
</evidence>
<dbReference type="InterPro" id="IPR058626">
    <property type="entry name" value="MdtA-like_b-barrel"/>
</dbReference>
<comment type="caution">
    <text evidence="15">The sequence shown here is derived from an EMBL/GenBank/DDBJ whole genome shotgun (WGS) entry which is preliminary data.</text>
</comment>
<comment type="subcellular location">
    <subcellularLocation>
        <location evidence="1">Cell membrane</location>
    </subcellularLocation>
</comment>
<dbReference type="InterPro" id="IPR058625">
    <property type="entry name" value="MdtA-like_BSH"/>
</dbReference>
<evidence type="ECO:0000259" key="13">
    <source>
        <dbReference type="Pfam" id="PF25944"/>
    </source>
</evidence>
<evidence type="ECO:0000259" key="12">
    <source>
        <dbReference type="Pfam" id="PF25917"/>
    </source>
</evidence>
<gene>
    <name evidence="15" type="ORF">AXE65_11675</name>
</gene>
<evidence type="ECO:0000313" key="16">
    <source>
        <dbReference type="Proteomes" id="UP000072660"/>
    </source>
</evidence>
<keyword evidence="3" id="KW-0813">Transport</keyword>
<feature type="domain" description="Multidrug resistance protein MdtA-like alpha-helical hairpin" evidence="11">
    <location>
        <begin position="130"/>
        <end position="200"/>
    </location>
</feature>
<keyword evidence="10" id="KW-0812">Transmembrane</keyword>
<accession>A0A139SW61</accession>
<evidence type="ECO:0000259" key="14">
    <source>
        <dbReference type="Pfam" id="PF25967"/>
    </source>
</evidence>
<dbReference type="Pfam" id="PF25944">
    <property type="entry name" value="Beta-barrel_RND"/>
    <property type="match status" value="1"/>
</dbReference>
<dbReference type="Proteomes" id="UP000072660">
    <property type="component" value="Unassembled WGS sequence"/>
</dbReference>
<reference evidence="15 16" key="1">
    <citation type="submission" date="2016-02" db="EMBL/GenBank/DDBJ databases">
        <authorList>
            <person name="Wen L."/>
            <person name="He K."/>
            <person name="Yang H."/>
        </authorList>
    </citation>
    <scope>NUCLEOTIDE SEQUENCE [LARGE SCALE GENOMIC DNA]</scope>
    <source>
        <strain evidence="15 16">CV58</strain>
    </source>
</reference>
<dbReference type="NCBIfam" id="TIGR01730">
    <property type="entry name" value="RND_mfp"/>
    <property type="match status" value="1"/>
</dbReference>
<dbReference type="Gene3D" id="1.10.287.470">
    <property type="entry name" value="Helix hairpin bin"/>
    <property type="match status" value="1"/>
</dbReference>
<name>A0A139SW61_9GAMM</name>
<dbReference type="Gene3D" id="2.40.420.20">
    <property type="match status" value="1"/>
</dbReference>